<dbReference type="AlphaFoldDB" id="A0A9W4ULX5"/>
<keyword evidence="2" id="KW-1185">Reference proteome</keyword>
<proteinExistence type="predicted"/>
<organism evidence="1 2">
    <name type="scientific">Periconia digitata</name>
    <dbReference type="NCBI Taxonomy" id="1303443"/>
    <lineage>
        <taxon>Eukaryota</taxon>
        <taxon>Fungi</taxon>
        <taxon>Dikarya</taxon>
        <taxon>Ascomycota</taxon>
        <taxon>Pezizomycotina</taxon>
        <taxon>Dothideomycetes</taxon>
        <taxon>Pleosporomycetidae</taxon>
        <taxon>Pleosporales</taxon>
        <taxon>Massarineae</taxon>
        <taxon>Periconiaceae</taxon>
        <taxon>Periconia</taxon>
    </lineage>
</organism>
<dbReference type="Proteomes" id="UP001152607">
    <property type="component" value="Unassembled WGS sequence"/>
</dbReference>
<gene>
    <name evidence="1" type="ORF">PDIGIT_LOCUS11528</name>
</gene>
<evidence type="ECO:0000313" key="1">
    <source>
        <dbReference type="EMBL" id="CAI6338400.1"/>
    </source>
</evidence>
<comment type="caution">
    <text evidence="1">The sequence shown here is derived from an EMBL/GenBank/DDBJ whole genome shotgun (WGS) entry which is preliminary data.</text>
</comment>
<dbReference type="EMBL" id="CAOQHR010000008">
    <property type="protein sequence ID" value="CAI6338400.1"/>
    <property type="molecule type" value="Genomic_DNA"/>
</dbReference>
<protein>
    <submittedName>
        <fullName evidence="1">Uncharacterized protein</fullName>
    </submittedName>
</protein>
<name>A0A9W4ULX5_9PLEO</name>
<evidence type="ECO:0000313" key="2">
    <source>
        <dbReference type="Proteomes" id="UP001152607"/>
    </source>
</evidence>
<reference evidence="1" key="1">
    <citation type="submission" date="2023-01" db="EMBL/GenBank/DDBJ databases">
        <authorList>
            <person name="Van Ghelder C."/>
            <person name="Rancurel C."/>
        </authorList>
    </citation>
    <scope>NUCLEOTIDE SEQUENCE</scope>
    <source>
        <strain evidence="1">CNCM I-4278</strain>
    </source>
</reference>
<sequence length="132" mass="14872">MLFGFGNFAVSVEPAPETFWAVFPACVADGFVWRVDFRESPGSGRESSPLERLCERCRRGGPDWLGSLICDDLLVPEFVDCRVPLRPLLPKSNLPISSCKVIELDLPLTAELERLEFTALRWAEGARWYDVP</sequence>
<accession>A0A9W4ULX5</accession>